<keyword evidence="1" id="KW-0812">Transmembrane</keyword>
<organism evidence="2 3">
    <name type="scientific">Actinokineospora guangxiensis</name>
    <dbReference type="NCBI Taxonomy" id="1490288"/>
    <lineage>
        <taxon>Bacteria</taxon>
        <taxon>Bacillati</taxon>
        <taxon>Actinomycetota</taxon>
        <taxon>Actinomycetes</taxon>
        <taxon>Pseudonocardiales</taxon>
        <taxon>Pseudonocardiaceae</taxon>
        <taxon>Actinokineospora</taxon>
    </lineage>
</organism>
<sequence>MSDFFSKSLPTFFLMLFSISEVVVVLSIWVRRFFALIGRGILALMERSVQKTLPWQVNSDWYDEWHENWRGLVWFAKLVVAIAAGYFFGVPLVAWSIWTWQHLATP</sequence>
<name>A0ABW0EXE5_9PSEU</name>
<evidence type="ECO:0000313" key="3">
    <source>
        <dbReference type="Proteomes" id="UP001596157"/>
    </source>
</evidence>
<dbReference type="Proteomes" id="UP001596157">
    <property type="component" value="Unassembled WGS sequence"/>
</dbReference>
<proteinExistence type="predicted"/>
<dbReference type="RefSeq" id="WP_378250819.1">
    <property type="nucleotide sequence ID" value="NZ_JBHSKF010000019.1"/>
</dbReference>
<comment type="caution">
    <text evidence="2">The sequence shown here is derived from an EMBL/GenBank/DDBJ whole genome shotgun (WGS) entry which is preliminary data.</text>
</comment>
<feature type="transmembrane region" description="Helical" evidence="1">
    <location>
        <begin position="12"/>
        <end position="30"/>
    </location>
</feature>
<keyword evidence="3" id="KW-1185">Reference proteome</keyword>
<accession>A0ABW0EXE5</accession>
<dbReference type="EMBL" id="JBHSKF010000019">
    <property type="protein sequence ID" value="MFC5290920.1"/>
    <property type="molecule type" value="Genomic_DNA"/>
</dbReference>
<keyword evidence="1" id="KW-0472">Membrane</keyword>
<protein>
    <recommendedName>
        <fullName evidence="4">YggT family protein</fullName>
    </recommendedName>
</protein>
<gene>
    <name evidence="2" type="ORF">ACFPM7_28050</name>
</gene>
<reference evidence="3" key="1">
    <citation type="journal article" date="2019" name="Int. J. Syst. Evol. Microbiol.">
        <title>The Global Catalogue of Microorganisms (GCM) 10K type strain sequencing project: providing services to taxonomists for standard genome sequencing and annotation.</title>
        <authorList>
            <consortium name="The Broad Institute Genomics Platform"/>
            <consortium name="The Broad Institute Genome Sequencing Center for Infectious Disease"/>
            <person name="Wu L."/>
            <person name="Ma J."/>
        </authorList>
    </citation>
    <scope>NUCLEOTIDE SEQUENCE [LARGE SCALE GENOMIC DNA]</scope>
    <source>
        <strain evidence="3">CCUG 59778</strain>
    </source>
</reference>
<evidence type="ECO:0000256" key="1">
    <source>
        <dbReference type="SAM" id="Phobius"/>
    </source>
</evidence>
<keyword evidence="1" id="KW-1133">Transmembrane helix</keyword>
<feature type="transmembrane region" description="Helical" evidence="1">
    <location>
        <begin position="78"/>
        <end position="98"/>
    </location>
</feature>
<evidence type="ECO:0000313" key="2">
    <source>
        <dbReference type="EMBL" id="MFC5290920.1"/>
    </source>
</evidence>
<evidence type="ECO:0008006" key="4">
    <source>
        <dbReference type="Google" id="ProtNLM"/>
    </source>
</evidence>